<dbReference type="EMBL" id="JAFBMS010000051">
    <property type="protein sequence ID" value="KAG9339725.1"/>
    <property type="molecule type" value="Genomic_DNA"/>
</dbReference>
<dbReference type="GO" id="GO:0047499">
    <property type="term" value="F:calcium-independent phospholipase A2 activity"/>
    <property type="evidence" value="ECO:0007669"/>
    <property type="project" value="TreeGrafter"/>
</dbReference>
<comment type="caution">
    <text evidence="7">The sequence shown here is derived from an EMBL/GenBank/DDBJ whole genome shotgun (WGS) entry which is preliminary data.</text>
</comment>
<feature type="compositionally biased region" description="Low complexity" evidence="5">
    <location>
        <begin position="367"/>
        <end position="377"/>
    </location>
</feature>
<feature type="domain" description="PNPLA" evidence="6">
    <location>
        <begin position="605"/>
        <end position="660"/>
    </location>
</feature>
<keyword evidence="3" id="KW-0443">Lipid metabolism</keyword>
<evidence type="ECO:0000256" key="5">
    <source>
        <dbReference type="SAM" id="MobiDB-lite"/>
    </source>
</evidence>
<evidence type="ECO:0000256" key="3">
    <source>
        <dbReference type="ARBA" id="ARBA00023098"/>
    </source>
</evidence>
<protein>
    <recommendedName>
        <fullName evidence="6">PNPLA domain-containing protein</fullName>
    </recommendedName>
</protein>
<dbReference type="Gene3D" id="3.40.1090.10">
    <property type="entry name" value="Cytosolic phospholipase A2 catalytic domain"/>
    <property type="match status" value="1"/>
</dbReference>
<dbReference type="GO" id="GO:0019369">
    <property type="term" value="P:arachidonate metabolic process"/>
    <property type="evidence" value="ECO:0007669"/>
    <property type="project" value="TreeGrafter"/>
</dbReference>
<feature type="compositionally biased region" description="Polar residues" evidence="5">
    <location>
        <begin position="308"/>
        <end position="318"/>
    </location>
</feature>
<dbReference type="PROSITE" id="PS51635">
    <property type="entry name" value="PNPLA"/>
    <property type="match status" value="1"/>
</dbReference>
<keyword evidence="1" id="KW-0378">Hydrolase</keyword>
<name>A0A8T2NH43_9TELE</name>
<feature type="short sequence motif" description="GXGXXG" evidence="4">
    <location>
        <begin position="609"/>
        <end position="614"/>
    </location>
</feature>
<dbReference type="SUPFAM" id="SSF52151">
    <property type="entry name" value="FabD/lysophospholipase-like"/>
    <property type="match status" value="1"/>
</dbReference>
<keyword evidence="8" id="KW-1185">Reference proteome</keyword>
<feature type="compositionally biased region" description="Polar residues" evidence="5">
    <location>
        <begin position="388"/>
        <end position="398"/>
    </location>
</feature>
<dbReference type="PANTHER" id="PTHR24185">
    <property type="entry name" value="CALCIUM-INDEPENDENT PHOSPHOLIPASE A2-GAMMA"/>
    <property type="match status" value="1"/>
</dbReference>
<dbReference type="GO" id="GO:0016042">
    <property type="term" value="P:lipid catabolic process"/>
    <property type="evidence" value="ECO:0007669"/>
    <property type="project" value="UniProtKB-KW"/>
</dbReference>
<feature type="region of interest" description="Disordered" evidence="5">
    <location>
        <begin position="65"/>
        <end position="90"/>
    </location>
</feature>
<dbReference type="InterPro" id="IPR016035">
    <property type="entry name" value="Acyl_Trfase/lysoPLipase"/>
</dbReference>
<feature type="compositionally biased region" description="Basic residues" evidence="5">
    <location>
        <begin position="281"/>
        <end position="290"/>
    </location>
</feature>
<feature type="short sequence motif" description="GXSXG" evidence="4">
    <location>
        <begin position="641"/>
        <end position="645"/>
    </location>
</feature>
<reference evidence="7" key="1">
    <citation type="thesis" date="2021" institute="BYU ScholarsArchive" country="Provo, UT, USA">
        <title>Applications of and Algorithms for Genome Assembly and Genomic Analyses with an Emphasis on Marine Teleosts.</title>
        <authorList>
            <person name="Pickett B.D."/>
        </authorList>
    </citation>
    <scope>NUCLEOTIDE SEQUENCE</scope>
    <source>
        <strain evidence="7">HI-2016</strain>
    </source>
</reference>
<feature type="region of interest" description="Disordered" evidence="5">
    <location>
        <begin position="267"/>
        <end position="325"/>
    </location>
</feature>
<dbReference type="OrthoDB" id="630895at2759"/>
<proteinExistence type="predicted"/>
<feature type="region of interest" description="Disordered" evidence="5">
    <location>
        <begin position="361"/>
        <end position="401"/>
    </location>
</feature>
<organism evidence="7 8">
    <name type="scientific">Albula glossodonta</name>
    <name type="common">roundjaw bonefish</name>
    <dbReference type="NCBI Taxonomy" id="121402"/>
    <lineage>
        <taxon>Eukaryota</taxon>
        <taxon>Metazoa</taxon>
        <taxon>Chordata</taxon>
        <taxon>Craniata</taxon>
        <taxon>Vertebrata</taxon>
        <taxon>Euteleostomi</taxon>
        <taxon>Actinopterygii</taxon>
        <taxon>Neopterygii</taxon>
        <taxon>Teleostei</taxon>
        <taxon>Albuliformes</taxon>
        <taxon>Albulidae</taxon>
        <taxon>Albula</taxon>
    </lineage>
</organism>
<gene>
    <name evidence="7" type="ORF">JZ751_023372</name>
</gene>
<sequence length="660" mass="72342">MGLYLNTGLCLARQGGKVARLHRKLRYLCAILRTLPCLTKPLLTLSRQCCSHALLLPPLPRTPTTKALPKFSRSETGGFGRLPGEPHRNTHVGGVIRTPCSCLSAARACSSSSPRSTSSREAFRGEAPVGIWEESKSTLQLGYFGERLGESFHYLSRHINTYFKGPAMPLQTLHGRAELMGGERKPRGRAQRRALTQNPANERVQVECGESVRLAAQRGSVDQNEEPPPIQAAQGLQLFHISSLTTRFGESYSYVARHINSVFSTGLTQEVQPQSGTDRTRGRRRRRRTTSHVGGESKGSDLAKLTEVQGTEQDSGSVKTDDSKTWEESYRHFAHRINSYFGAKVTDMTQEPAAQERAWFSTGAKVSQSSDHSSPPDSDLRRDSPCPATNQDAGTLQPKSPGLFHISSLATSFGESYAQMANHINCYFKGVAGWEGEAEEGERVEPGDWQDMGDTTVPNQQGALSFIQSLLQPGTSISDLLGSSLWAGTREQMAPTTPTASPVEAVWSRQVVSRKEAEERTRVLVKRLQQAASPTSLSTCIEELNEHLILYPACKAAAWQEKTVLVLLGQRRFHRDNQELQDAIREALALIGYVDSVKGRGIRILSIDGGGTRGVVPLQLLKRLEVATGRQVHQLFDYICGVSTGSKLHSAGKMSAGEII</sequence>
<dbReference type="PANTHER" id="PTHR24185:SF1">
    <property type="entry name" value="CALCIUM-INDEPENDENT PHOSPHOLIPASE A2-GAMMA"/>
    <property type="match status" value="1"/>
</dbReference>
<dbReference type="InterPro" id="IPR002641">
    <property type="entry name" value="PNPLA_dom"/>
</dbReference>
<keyword evidence="2" id="KW-0442">Lipid degradation</keyword>
<evidence type="ECO:0000256" key="1">
    <source>
        <dbReference type="ARBA" id="ARBA00022801"/>
    </source>
</evidence>
<dbReference type="GO" id="GO:0016020">
    <property type="term" value="C:membrane"/>
    <property type="evidence" value="ECO:0007669"/>
    <property type="project" value="TreeGrafter"/>
</dbReference>
<evidence type="ECO:0000259" key="6">
    <source>
        <dbReference type="PROSITE" id="PS51635"/>
    </source>
</evidence>
<evidence type="ECO:0000313" key="7">
    <source>
        <dbReference type="EMBL" id="KAG9339725.1"/>
    </source>
</evidence>
<dbReference type="Proteomes" id="UP000824540">
    <property type="component" value="Unassembled WGS sequence"/>
</dbReference>
<evidence type="ECO:0000313" key="8">
    <source>
        <dbReference type="Proteomes" id="UP000824540"/>
    </source>
</evidence>
<accession>A0A8T2NH43</accession>
<evidence type="ECO:0000256" key="4">
    <source>
        <dbReference type="PROSITE-ProRule" id="PRU01161"/>
    </source>
</evidence>
<evidence type="ECO:0000256" key="2">
    <source>
        <dbReference type="ARBA" id="ARBA00022963"/>
    </source>
</evidence>
<dbReference type="AlphaFoldDB" id="A0A8T2NH43"/>
<comment type="caution">
    <text evidence="4">Lacks conserved residue(s) required for the propagation of feature annotation.</text>
</comment>